<organism evidence="2 3">
    <name type="scientific">Pandoraea sputorum</name>
    <dbReference type="NCBI Taxonomy" id="93222"/>
    <lineage>
        <taxon>Bacteria</taxon>
        <taxon>Pseudomonadati</taxon>
        <taxon>Pseudomonadota</taxon>
        <taxon>Betaproteobacteria</taxon>
        <taxon>Burkholderiales</taxon>
        <taxon>Burkholderiaceae</taxon>
        <taxon>Pandoraea</taxon>
    </lineage>
</organism>
<reference evidence="2 3" key="1">
    <citation type="submission" date="2019-08" db="EMBL/GenBank/DDBJ databases">
        <authorList>
            <person name="Peeters C."/>
        </authorList>
    </citation>
    <scope>NUCLEOTIDE SEQUENCE [LARGE SCALE GENOMIC DNA]</scope>
    <source>
        <strain evidence="2 3">LMG 31121</strain>
    </source>
</reference>
<name>A0A5E5BDM6_9BURK</name>
<accession>A0A5E5BDM6</accession>
<feature type="region of interest" description="Disordered" evidence="1">
    <location>
        <begin position="1"/>
        <end position="24"/>
    </location>
</feature>
<dbReference type="RefSeq" id="WP_150810594.1">
    <property type="nucleotide sequence ID" value="NZ_CABPSR010000012.1"/>
</dbReference>
<sequence length="165" mass="17259">MPSIAQRVSLEPPGANATPADASRAFSATPAAARASLRSIRSLSSAQSANSAVAATPASTLTTPGTPPAETVPVARQRNRYNPRARLDATLDITLSRAAVSSLAVTLAMSLPLPWRVETIRPIRRDTAAVVSIALPRVEAARAMDVVMQSLPEAEFGALRLRPAV</sequence>
<gene>
    <name evidence="2" type="ORF">PSP31121_04161</name>
</gene>
<proteinExistence type="predicted"/>
<evidence type="ECO:0000313" key="3">
    <source>
        <dbReference type="Proteomes" id="UP000335538"/>
    </source>
</evidence>
<protein>
    <submittedName>
        <fullName evidence="2">Uncharacterized protein</fullName>
    </submittedName>
</protein>
<evidence type="ECO:0000256" key="1">
    <source>
        <dbReference type="SAM" id="MobiDB-lite"/>
    </source>
</evidence>
<evidence type="ECO:0000313" key="2">
    <source>
        <dbReference type="EMBL" id="VVE83212.1"/>
    </source>
</evidence>
<dbReference type="EMBL" id="CABPSR010000012">
    <property type="protein sequence ID" value="VVE83212.1"/>
    <property type="molecule type" value="Genomic_DNA"/>
</dbReference>
<feature type="region of interest" description="Disordered" evidence="1">
    <location>
        <begin position="55"/>
        <end position="75"/>
    </location>
</feature>
<dbReference type="Proteomes" id="UP000335538">
    <property type="component" value="Unassembled WGS sequence"/>
</dbReference>
<dbReference type="AlphaFoldDB" id="A0A5E5BDM6"/>